<gene>
    <name evidence="3" type="ORF">QO011_000048</name>
</gene>
<dbReference type="SMART" id="SM00100">
    <property type="entry name" value="cNMP"/>
    <property type="match status" value="1"/>
</dbReference>
<dbReference type="InterPro" id="IPR018490">
    <property type="entry name" value="cNMP-bd_dom_sf"/>
</dbReference>
<evidence type="ECO:0000259" key="2">
    <source>
        <dbReference type="PROSITE" id="PS50042"/>
    </source>
</evidence>
<evidence type="ECO:0000313" key="4">
    <source>
        <dbReference type="Proteomes" id="UP001242480"/>
    </source>
</evidence>
<accession>A0ABU0J0U4</accession>
<keyword evidence="4" id="KW-1185">Reference proteome</keyword>
<dbReference type="SUPFAM" id="SSF51206">
    <property type="entry name" value="cAMP-binding domain-like"/>
    <property type="match status" value="1"/>
</dbReference>
<dbReference type="PANTHER" id="PTHR45638">
    <property type="entry name" value="CYCLIC NUCLEOTIDE-GATED CATION CHANNEL SUBUNIT A"/>
    <property type="match status" value="1"/>
</dbReference>
<dbReference type="Pfam" id="PF00027">
    <property type="entry name" value="cNMP_binding"/>
    <property type="match status" value="1"/>
</dbReference>
<dbReference type="InterPro" id="IPR014710">
    <property type="entry name" value="RmlC-like_jellyroll"/>
</dbReference>
<keyword evidence="1" id="KW-0813">Transport</keyword>
<reference evidence="3 4" key="1">
    <citation type="submission" date="2023-07" db="EMBL/GenBank/DDBJ databases">
        <title>Genomic Encyclopedia of Type Strains, Phase IV (KMG-IV): sequencing the most valuable type-strain genomes for metagenomic binning, comparative biology and taxonomic classification.</title>
        <authorList>
            <person name="Goeker M."/>
        </authorList>
    </citation>
    <scope>NUCLEOTIDE SEQUENCE [LARGE SCALE GENOMIC DNA]</scope>
    <source>
        <strain evidence="3 4">DSM 19619</strain>
    </source>
</reference>
<sequence length="148" mass="16208">MDLDTEVRTIRSAPIFGGLCASKTRLLCCMSEQQSYEPGEYICRHGEPSDAAYLILEGEVEFVVESPAGDTVLGRQGKGTIFGEVGLLCDQDRFASVRAISPLSVIRINKDAMLRMMQDNAEFSMSIARELAHRVLKLAARAGSELAH</sequence>
<organism evidence="3 4">
    <name type="scientific">Labrys wisconsinensis</name>
    <dbReference type="NCBI Taxonomy" id="425677"/>
    <lineage>
        <taxon>Bacteria</taxon>
        <taxon>Pseudomonadati</taxon>
        <taxon>Pseudomonadota</taxon>
        <taxon>Alphaproteobacteria</taxon>
        <taxon>Hyphomicrobiales</taxon>
        <taxon>Xanthobacteraceae</taxon>
        <taxon>Labrys</taxon>
    </lineage>
</organism>
<dbReference type="InterPro" id="IPR000595">
    <property type="entry name" value="cNMP-bd_dom"/>
</dbReference>
<dbReference type="PANTHER" id="PTHR45638:SF11">
    <property type="entry name" value="CYCLIC NUCLEOTIDE-GATED CATION CHANNEL SUBUNIT A"/>
    <property type="match status" value="1"/>
</dbReference>
<keyword evidence="1" id="KW-0407">Ion channel</keyword>
<dbReference type="Gene3D" id="2.60.120.10">
    <property type="entry name" value="Jelly Rolls"/>
    <property type="match status" value="1"/>
</dbReference>
<keyword evidence="1" id="KW-1071">Ligand-gated ion channel</keyword>
<dbReference type="CDD" id="cd00038">
    <property type="entry name" value="CAP_ED"/>
    <property type="match status" value="1"/>
</dbReference>
<comment type="caution">
    <text evidence="3">The sequence shown here is derived from an EMBL/GenBank/DDBJ whole genome shotgun (WGS) entry which is preliminary data.</text>
</comment>
<dbReference type="EMBL" id="JAUSVX010000001">
    <property type="protein sequence ID" value="MDQ0467053.1"/>
    <property type="molecule type" value="Genomic_DNA"/>
</dbReference>
<dbReference type="RefSeq" id="WP_307266202.1">
    <property type="nucleotide sequence ID" value="NZ_JAUSVX010000001.1"/>
</dbReference>
<protein>
    <submittedName>
        <fullName evidence="3">CRP-like cAMP-binding protein</fullName>
    </submittedName>
</protein>
<name>A0ABU0J0U4_9HYPH</name>
<dbReference type="Proteomes" id="UP001242480">
    <property type="component" value="Unassembled WGS sequence"/>
</dbReference>
<dbReference type="PROSITE" id="PS50042">
    <property type="entry name" value="CNMP_BINDING_3"/>
    <property type="match status" value="1"/>
</dbReference>
<dbReference type="InterPro" id="IPR050866">
    <property type="entry name" value="CNG_cation_channel"/>
</dbReference>
<proteinExistence type="predicted"/>
<feature type="domain" description="Cyclic nucleotide-binding" evidence="2">
    <location>
        <begin position="15"/>
        <end position="134"/>
    </location>
</feature>
<keyword evidence="1" id="KW-0406">Ion transport</keyword>
<evidence type="ECO:0000313" key="3">
    <source>
        <dbReference type="EMBL" id="MDQ0467053.1"/>
    </source>
</evidence>
<evidence type="ECO:0000256" key="1">
    <source>
        <dbReference type="ARBA" id="ARBA00023286"/>
    </source>
</evidence>